<dbReference type="PANTHER" id="PTHR13204">
    <property type="entry name" value="PTD012 PROTEIN"/>
    <property type="match status" value="1"/>
</dbReference>
<dbReference type="PANTHER" id="PTHR13204:SF1">
    <property type="entry name" value="ESTER HYDROLASE C11ORF54"/>
    <property type="match status" value="1"/>
</dbReference>
<feature type="domain" description="DUF1907" evidence="7">
    <location>
        <begin position="31"/>
        <end position="313"/>
    </location>
</feature>
<dbReference type="SUPFAM" id="SSF117856">
    <property type="entry name" value="AF0104/ALDC/Ptd012-like"/>
    <property type="match status" value="2"/>
</dbReference>
<proteinExistence type="predicted"/>
<accession>A0A1L7WYC4</accession>
<comment type="subunit">
    <text evidence="2">Monomer.</text>
</comment>
<evidence type="ECO:0000313" key="8">
    <source>
        <dbReference type="EMBL" id="CZR57771.1"/>
    </source>
</evidence>
<dbReference type="EMBL" id="FJOG01000010">
    <property type="protein sequence ID" value="CZR57771.1"/>
    <property type="molecule type" value="Genomic_DNA"/>
</dbReference>
<comment type="subcellular location">
    <subcellularLocation>
        <location evidence="1">Nucleus</location>
    </subcellularLocation>
</comment>
<reference evidence="8 9" key="1">
    <citation type="submission" date="2016-03" db="EMBL/GenBank/DDBJ databases">
        <authorList>
            <person name="Ploux O."/>
        </authorList>
    </citation>
    <scope>NUCLEOTIDE SEQUENCE [LARGE SCALE GENOMIC DNA]</scope>
    <source>
        <strain evidence="8 9">UAMH 11012</strain>
    </source>
</reference>
<organism evidence="8 9">
    <name type="scientific">Phialocephala subalpina</name>
    <dbReference type="NCBI Taxonomy" id="576137"/>
    <lineage>
        <taxon>Eukaryota</taxon>
        <taxon>Fungi</taxon>
        <taxon>Dikarya</taxon>
        <taxon>Ascomycota</taxon>
        <taxon>Pezizomycotina</taxon>
        <taxon>Leotiomycetes</taxon>
        <taxon>Helotiales</taxon>
        <taxon>Mollisiaceae</taxon>
        <taxon>Phialocephala</taxon>
        <taxon>Phialocephala fortinii species complex</taxon>
    </lineage>
</organism>
<dbReference type="GO" id="GO:0016788">
    <property type="term" value="F:hydrolase activity, acting on ester bonds"/>
    <property type="evidence" value="ECO:0007669"/>
    <property type="project" value="TreeGrafter"/>
</dbReference>
<name>A0A1L7WYC4_9HELO</name>
<evidence type="ECO:0000313" key="9">
    <source>
        <dbReference type="Proteomes" id="UP000184330"/>
    </source>
</evidence>
<keyword evidence="4" id="KW-0378">Hydrolase</keyword>
<keyword evidence="9" id="KW-1185">Reference proteome</keyword>
<protein>
    <recommendedName>
        <fullName evidence="7">DUF1907 domain-containing protein</fullName>
    </recommendedName>
</protein>
<keyword evidence="5" id="KW-0862">Zinc</keyword>
<keyword evidence="3" id="KW-0479">Metal-binding</keyword>
<dbReference type="AlphaFoldDB" id="A0A1L7WYC4"/>
<evidence type="ECO:0000256" key="1">
    <source>
        <dbReference type="ARBA" id="ARBA00004123"/>
    </source>
</evidence>
<dbReference type="InterPro" id="IPR015021">
    <property type="entry name" value="C11orf54_DUF1907"/>
</dbReference>
<dbReference type="GO" id="GO:0008270">
    <property type="term" value="F:zinc ion binding"/>
    <property type="evidence" value="ECO:0007669"/>
    <property type="project" value="TreeGrafter"/>
</dbReference>
<dbReference type="GO" id="GO:0005634">
    <property type="term" value="C:nucleus"/>
    <property type="evidence" value="ECO:0007669"/>
    <property type="project" value="UniProtKB-SubCell"/>
</dbReference>
<sequence length="321" mass="33633">MPSSTSTLPIKSLPIEKHALDPPPLVELASVISKGLQANYKSSTVSIIPCPDLTASPFHLAAPGLSGHESIADIGGPPFLHPLPDFSKKYSLPDILSHCGDGEKGGRFAIGAGAGPFHVVGQNSELAPNISVDGDGEVNNLTKYAKIGKNGEVISGPVPEGSTDCCLMANLFISSGLPGNVLKITAKSELAPNISVDGDGEVNNLTKYAKIGKNGEVISGPVPEGSTDCCLMANLFISSGLPGNVLKITAKKTWSNGCDSSTWLGLRMEHTHCFANGKGKDGKGGHYHGDTEDTKDEVEYEGYFNIARIIYRIDRPGGGHE</sequence>
<keyword evidence="6" id="KW-0539">Nucleus</keyword>
<evidence type="ECO:0000256" key="5">
    <source>
        <dbReference type="ARBA" id="ARBA00022833"/>
    </source>
</evidence>
<evidence type="ECO:0000256" key="2">
    <source>
        <dbReference type="ARBA" id="ARBA00011245"/>
    </source>
</evidence>
<evidence type="ECO:0000256" key="6">
    <source>
        <dbReference type="ARBA" id="ARBA00023242"/>
    </source>
</evidence>
<dbReference type="SMART" id="SM01168">
    <property type="entry name" value="DUF1907"/>
    <property type="match status" value="1"/>
</dbReference>
<dbReference type="OrthoDB" id="5119241at2759"/>
<dbReference type="Pfam" id="PF08925">
    <property type="entry name" value="DUF1907"/>
    <property type="match status" value="2"/>
</dbReference>
<evidence type="ECO:0000256" key="4">
    <source>
        <dbReference type="ARBA" id="ARBA00022801"/>
    </source>
</evidence>
<gene>
    <name evidence="8" type="ORF">PAC_07660</name>
</gene>
<evidence type="ECO:0000256" key="3">
    <source>
        <dbReference type="ARBA" id="ARBA00022723"/>
    </source>
</evidence>
<dbReference type="Proteomes" id="UP000184330">
    <property type="component" value="Unassembled WGS sequence"/>
</dbReference>
<evidence type="ECO:0000259" key="7">
    <source>
        <dbReference type="SMART" id="SM01168"/>
    </source>
</evidence>